<reference evidence="5" key="1">
    <citation type="submission" date="2016-10" db="EMBL/GenBank/DDBJ databases">
        <authorList>
            <person name="Varghese N."/>
            <person name="Submissions S."/>
        </authorList>
    </citation>
    <scope>NUCLEOTIDE SEQUENCE [LARGE SCALE GENOMIC DNA]</scope>
    <source>
        <strain evidence="5">CBMB127</strain>
    </source>
</reference>
<dbReference type="InterPro" id="IPR001789">
    <property type="entry name" value="Sig_transdc_resp-reg_receiver"/>
</dbReference>
<dbReference type="PROSITE" id="PS50110">
    <property type="entry name" value="RESPONSE_REGULATORY"/>
    <property type="match status" value="1"/>
</dbReference>
<dbReference type="InterPro" id="IPR050706">
    <property type="entry name" value="Cyclic-di-GMP_PDE-like"/>
</dbReference>
<dbReference type="Gene3D" id="3.20.20.450">
    <property type="entry name" value="EAL domain"/>
    <property type="match status" value="1"/>
</dbReference>
<dbReference type="InterPro" id="IPR035919">
    <property type="entry name" value="EAL_sf"/>
</dbReference>
<dbReference type="PANTHER" id="PTHR33121:SF70">
    <property type="entry name" value="SIGNALING PROTEIN YKOW"/>
    <property type="match status" value="1"/>
</dbReference>
<dbReference type="PROSITE" id="PS50883">
    <property type="entry name" value="EAL"/>
    <property type="match status" value="1"/>
</dbReference>
<keyword evidence="5" id="KW-1185">Reference proteome</keyword>
<dbReference type="CDD" id="cd01948">
    <property type="entry name" value="EAL"/>
    <property type="match status" value="1"/>
</dbReference>
<evidence type="ECO:0000313" key="5">
    <source>
        <dbReference type="Proteomes" id="UP000198629"/>
    </source>
</evidence>
<dbReference type="Proteomes" id="UP000198629">
    <property type="component" value="Unassembled WGS sequence"/>
</dbReference>
<dbReference type="GO" id="GO:0071111">
    <property type="term" value="F:cyclic-guanylate-specific phosphodiesterase activity"/>
    <property type="evidence" value="ECO:0007669"/>
    <property type="project" value="InterPro"/>
</dbReference>
<keyword evidence="1" id="KW-0597">Phosphoprotein</keyword>
<protein>
    <submittedName>
        <fullName evidence="4">Response regulator receiver modulated diguanylate phosphodiesterase</fullName>
    </submittedName>
</protein>
<dbReference type="SUPFAM" id="SSF52172">
    <property type="entry name" value="CheY-like"/>
    <property type="match status" value="1"/>
</dbReference>
<dbReference type="RefSeq" id="WP_091471615.1">
    <property type="nucleotide sequence ID" value="NZ_FNFX01000003.1"/>
</dbReference>
<gene>
    <name evidence="4" type="ORF">SAMN05192566_1592</name>
</gene>
<feature type="domain" description="Response regulatory" evidence="2">
    <location>
        <begin position="5"/>
        <end position="124"/>
    </location>
</feature>
<dbReference type="GO" id="GO:0000160">
    <property type="term" value="P:phosphorelay signal transduction system"/>
    <property type="evidence" value="ECO:0007669"/>
    <property type="project" value="InterPro"/>
</dbReference>
<dbReference type="OrthoDB" id="9813903at2"/>
<evidence type="ECO:0000259" key="3">
    <source>
        <dbReference type="PROSITE" id="PS50883"/>
    </source>
</evidence>
<proteinExistence type="predicted"/>
<evidence type="ECO:0000259" key="2">
    <source>
        <dbReference type="PROSITE" id="PS50110"/>
    </source>
</evidence>
<evidence type="ECO:0000256" key="1">
    <source>
        <dbReference type="PROSITE-ProRule" id="PRU00169"/>
    </source>
</evidence>
<sequence length="409" mass="44495">MKTQSLLVLDGDASVANTIAHEARYLGFEVKIVDDPHLFIDEFHTWQPSHLAIDLLLPAIDDAELLAHLGRLHCQSTIIFTNGTTTPMLPAAQLIASENRLSVAGVLPRPIDPQALRSLLSGTPATSSPPTHTGMSREQFIADAASIAHALQHKQFMLYYQPQIDLPSGKVTGLEALLRWRHPTFGMKLPASFIPTAEKTGQITQLMQLVVTSAFDFLQTLAADLSLSFNVSVNNIRDPAFADALHHACQTFNIAPPRVVLEFTGATSLANLSQIEAPLKHLSHLGFKLGMENFGTDYPSTAQLAKLPLSELIIDKSLVASMEHSATSRKVIASAIQLAEKLGLSTLAEGVENDIVAIGLRELGCQSGQGYYFAKPMDRETTAAWLQHWNQQLIGTGRPQPEAEKVPHS</sequence>
<dbReference type="AlphaFoldDB" id="A0A1G9CRH9"/>
<name>A0A1G9CRH9_9PROT</name>
<feature type="modified residue" description="4-aspartylphosphate" evidence="1">
    <location>
        <position position="54"/>
    </location>
</feature>
<dbReference type="Pfam" id="PF00563">
    <property type="entry name" value="EAL"/>
    <property type="match status" value="1"/>
</dbReference>
<dbReference type="STRING" id="492660.SAMN05192566_1592"/>
<dbReference type="SUPFAM" id="SSF141868">
    <property type="entry name" value="EAL domain-like"/>
    <property type="match status" value="1"/>
</dbReference>
<dbReference type="Gene3D" id="3.40.50.2300">
    <property type="match status" value="1"/>
</dbReference>
<evidence type="ECO:0000313" key="4">
    <source>
        <dbReference type="EMBL" id="SDK54311.1"/>
    </source>
</evidence>
<dbReference type="InterPro" id="IPR011006">
    <property type="entry name" value="CheY-like_superfamily"/>
</dbReference>
<dbReference type="InterPro" id="IPR001633">
    <property type="entry name" value="EAL_dom"/>
</dbReference>
<accession>A0A1G9CRH9</accession>
<dbReference type="PANTHER" id="PTHR33121">
    <property type="entry name" value="CYCLIC DI-GMP PHOSPHODIESTERASE PDEF"/>
    <property type="match status" value="1"/>
</dbReference>
<feature type="domain" description="EAL" evidence="3">
    <location>
        <begin position="140"/>
        <end position="390"/>
    </location>
</feature>
<organism evidence="4 5">
    <name type="scientific">Methylophilus rhizosphaerae</name>
    <dbReference type="NCBI Taxonomy" id="492660"/>
    <lineage>
        <taxon>Bacteria</taxon>
        <taxon>Pseudomonadati</taxon>
        <taxon>Pseudomonadota</taxon>
        <taxon>Betaproteobacteria</taxon>
        <taxon>Nitrosomonadales</taxon>
        <taxon>Methylophilaceae</taxon>
        <taxon>Methylophilus</taxon>
    </lineage>
</organism>
<dbReference type="SMART" id="SM00052">
    <property type="entry name" value="EAL"/>
    <property type="match status" value="1"/>
</dbReference>
<dbReference type="EMBL" id="FNFX01000003">
    <property type="protein sequence ID" value="SDK54311.1"/>
    <property type="molecule type" value="Genomic_DNA"/>
</dbReference>